<keyword evidence="1" id="KW-0472">Membrane</keyword>
<name>A0A8C5LQN6_9ANUR</name>
<accession>A0A8C5LQN6</accession>
<gene>
    <name evidence="2" type="primary">JCHAIN</name>
</gene>
<evidence type="ECO:0000313" key="2">
    <source>
        <dbReference type="Ensembl" id="ENSLLEP00000002775.1"/>
    </source>
</evidence>
<keyword evidence="1" id="KW-0812">Transmembrane</keyword>
<dbReference type="Pfam" id="PF15097">
    <property type="entry name" value="Ig_J_chain"/>
    <property type="match status" value="1"/>
</dbReference>
<dbReference type="InterPro" id="IPR024110">
    <property type="entry name" value="Ig_J"/>
</dbReference>
<reference evidence="2" key="2">
    <citation type="submission" date="2025-09" db="UniProtKB">
        <authorList>
            <consortium name="Ensembl"/>
        </authorList>
    </citation>
    <scope>IDENTIFICATION</scope>
</reference>
<proteinExistence type="predicted"/>
<dbReference type="OrthoDB" id="9936784at2759"/>
<protein>
    <submittedName>
        <fullName evidence="2">Joining chain of multimeric IgA and IgM</fullName>
    </submittedName>
</protein>
<dbReference type="AlphaFoldDB" id="A0A8C5LQN6"/>
<dbReference type="PANTHER" id="PTHR10070">
    <property type="entry name" value="IMMUNOGLOBULIN J CHAIN"/>
    <property type="match status" value="1"/>
</dbReference>
<organism evidence="2 3">
    <name type="scientific">Leptobrachium leishanense</name>
    <name type="common">Leishan spiny toad</name>
    <dbReference type="NCBI Taxonomy" id="445787"/>
    <lineage>
        <taxon>Eukaryota</taxon>
        <taxon>Metazoa</taxon>
        <taxon>Chordata</taxon>
        <taxon>Craniata</taxon>
        <taxon>Vertebrata</taxon>
        <taxon>Euteleostomi</taxon>
        <taxon>Amphibia</taxon>
        <taxon>Batrachia</taxon>
        <taxon>Anura</taxon>
        <taxon>Pelobatoidea</taxon>
        <taxon>Megophryidae</taxon>
        <taxon>Leptobrachium</taxon>
    </lineage>
</organism>
<reference evidence="2" key="1">
    <citation type="submission" date="2025-08" db="UniProtKB">
        <authorList>
            <consortium name="Ensembl"/>
        </authorList>
    </citation>
    <scope>IDENTIFICATION</scope>
</reference>
<feature type="transmembrane region" description="Helical" evidence="1">
    <location>
        <begin position="75"/>
        <end position="98"/>
    </location>
</feature>
<keyword evidence="3" id="KW-1185">Reference proteome</keyword>
<dbReference type="Proteomes" id="UP000694569">
    <property type="component" value="Unplaced"/>
</dbReference>
<evidence type="ECO:0000313" key="3">
    <source>
        <dbReference type="Proteomes" id="UP000694569"/>
    </source>
</evidence>
<keyword evidence="1" id="KW-1133">Transmembrane helix</keyword>
<sequence length="234" mass="26279">MPQVSWTLVATTEQAAGLSTCPVICRNPSESEAAILSSKQLWCVIPPSTHPCYRTLCLHLEGHIHKKRKARARMLKGNVVLVAALLLFEVSLFVTGFIDEDDDHRVLVDNKCKCIKVTSRFVPSEENPNEKVLERNIEIRIPLNSRTNISDPTSPLRTNFVYDLSKLCQKCNAEEIYIGGEPVMAAQGTCTSDSEDTCYTYNRNKCYTWGIPFTSKGKTIMKRAALNPESCYEE</sequence>
<evidence type="ECO:0000256" key="1">
    <source>
        <dbReference type="SAM" id="Phobius"/>
    </source>
</evidence>
<dbReference type="GeneTree" id="ENSGT00390000012791"/>
<dbReference type="PANTHER" id="PTHR10070:SF2">
    <property type="entry name" value="IMMUNOGLOBULIN J CHAIN"/>
    <property type="match status" value="1"/>
</dbReference>
<dbReference type="Ensembl" id="ENSLLET00000002896.1">
    <property type="protein sequence ID" value="ENSLLEP00000002775.1"/>
    <property type="gene ID" value="ENSLLEG00000001813.1"/>
</dbReference>